<dbReference type="Gene3D" id="3.90.320.10">
    <property type="match status" value="1"/>
</dbReference>
<sequence>MQTIHITANSRLSQFLKQQLTHFEQGVGLTAQVQTLAQWWQTWHSNALLMGELPGEFLTAQKLSNFEAQLIWENLLAQASEAQDELRLLNPKSTAKQAHQAWLFLQEYLQEKDFENRFLGAETRLWLDLKTAYQAYLAKHHLIDDALWMQQQLAALSQGVGSLPAQFLLHGFDDLSPNMLRWKAIVESRGTQVLVNTVPQNYRKSRIFEALSPKQEAQQAALWAVQQWQALAAQKPLAQVRIGIVAPNVQEVVFDLKWALDQQLVLAGLSEFEAEQPAYNVSLGQPLTQVPVVKNALMTLQLLFNPMQSCRYADWSAWLLSPYTLGNQLERHALDAQLRKMQWATFKWPNLIQKSEKHFAALSPLKRALQTWEPLAKAMAQKCSLPDFIKQVKDCLGHFHWAKTNAAGALNSVEFQQAQAFMQALDALTLLKTPFAQQTAAAWLGLLNQYVAELVHQPQSTRVQPIQILGMLEAGGQQFDALWVMGLTDQAWPRMPQPNPFIPFELQREHKLPRADAQRELQYALTLTQGFAQAAPEVVWSYAQQVEGASRLPSPLLVAESIYAGAEFGQLETLEVPSDFKGLAELAYQQPLSQRWVEDALAPPVPLGQKSPGGTAILAAQNACPLMAFMDYRLGASKALESVEEGLPSTQLGNLIHKVLEQLWAALKTQTQLLALSEDQQTAQLQDLIAAQMTLLAGQFDAQYLALEAQRILKLLQAWLNLEKQRLPFKVLDNELETDIELAGIRFKIKVDRIDEVNGDWIILDYKTGKASINGLTSERFDAPQLAIYLFAMNALAQKLKFTEPADVAGLGYGILHSDDGVKMNVLLDQDERLVDKRTTGFSLQTFDKISGKEEGEFSGWVWSDFLQHLQDEVEKLALSVQQGEAAMVFEKDDDIKFAASYLALRVPEVKAQLGRVSETEEVSE</sequence>
<name>A0A6F8PKY1_9GAMM</name>
<dbReference type="Pfam" id="PF12705">
    <property type="entry name" value="PDDEXK_1"/>
    <property type="match status" value="1"/>
</dbReference>
<dbReference type="Gene3D" id="3.40.50.300">
    <property type="entry name" value="P-loop containing nucleotide triphosphate hydrolases"/>
    <property type="match status" value="1"/>
</dbReference>
<dbReference type="EMBL" id="AP021888">
    <property type="protein sequence ID" value="BBP42761.1"/>
    <property type="molecule type" value="Genomic_DNA"/>
</dbReference>
<accession>A0A6F8PKY1</accession>
<dbReference type="InterPro" id="IPR019925">
    <property type="entry name" value="DNA_repair_protein_predicted"/>
</dbReference>
<reference evidence="3" key="1">
    <citation type="submission" date="2019-11" db="EMBL/GenBank/DDBJ databases">
        <title>Isolation and characterization of two novel species in the genus Thiomicrorhabdus.</title>
        <authorList>
            <person name="Mochizuki J."/>
            <person name="Kojima H."/>
            <person name="Fukui M."/>
        </authorList>
    </citation>
    <scope>NUCLEOTIDE SEQUENCE [LARGE SCALE GENOMIC DNA]</scope>
    <source>
        <strain evidence="3">AkT22</strain>
    </source>
</reference>
<evidence type="ECO:0000313" key="2">
    <source>
        <dbReference type="EMBL" id="BBP42761.1"/>
    </source>
</evidence>
<gene>
    <name evidence="2" type="ORF">THMIRHAT_05070</name>
</gene>
<dbReference type="SUPFAM" id="SSF52980">
    <property type="entry name" value="Restriction endonuclease-like"/>
    <property type="match status" value="1"/>
</dbReference>
<evidence type="ECO:0000259" key="1">
    <source>
        <dbReference type="Pfam" id="PF12705"/>
    </source>
</evidence>
<dbReference type="InterPro" id="IPR011604">
    <property type="entry name" value="PDDEXK-like_dom_sf"/>
</dbReference>
<proteinExistence type="predicted"/>
<dbReference type="RefSeq" id="WP_173290474.1">
    <property type="nucleotide sequence ID" value="NZ_AP021888.1"/>
</dbReference>
<organism evidence="2 3">
    <name type="scientific">Thiosulfativibrio zosterae</name>
    <dbReference type="NCBI Taxonomy" id="2675053"/>
    <lineage>
        <taxon>Bacteria</taxon>
        <taxon>Pseudomonadati</taxon>
        <taxon>Pseudomonadota</taxon>
        <taxon>Gammaproteobacteria</taxon>
        <taxon>Thiotrichales</taxon>
        <taxon>Piscirickettsiaceae</taxon>
        <taxon>Thiosulfativibrio</taxon>
    </lineage>
</organism>
<dbReference type="SUPFAM" id="SSF52540">
    <property type="entry name" value="P-loop containing nucleoside triphosphate hydrolases"/>
    <property type="match status" value="1"/>
</dbReference>
<keyword evidence="3" id="KW-1185">Reference proteome</keyword>
<dbReference type="KEGG" id="tzo:THMIRHAT_05070"/>
<dbReference type="AlphaFoldDB" id="A0A6F8PKY1"/>
<dbReference type="NCBIfam" id="TIGR03623">
    <property type="entry name" value="probable DNA repair protein"/>
    <property type="match status" value="1"/>
</dbReference>
<evidence type="ECO:0000313" key="3">
    <source>
        <dbReference type="Proteomes" id="UP000501466"/>
    </source>
</evidence>
<dbReference type="InterPro" id="IPR027417">
    <property type="entry name" value="P-loop_NTPase"/>
</dbReference>
<feature type="domain" description="PD-(D/E)XK endonuclease-like" evidence="1">
    <location>
        <begin position="622"/>
        <end position="817"/>
    </location>
</feature>
<protein>
    <recommendedName>
        <fullName evidence="1">PD-(D/E)XK endonuclease-like domain-containing protein</fullName>
    </recommendedName>
</protein>
<dbReference type="InterPro" id="IPR011335">
    <property type="entry name" value="Restrct_endonuc-II-like"/>
</dbReference>
<dbReference type="InterPro" id="IPR038726">
    <property type="entry name" value="PDDEXK_AddAB-type"/>
</dbReference>
<dbReference type="Proteomes" id="UP000501466">
    <property type="component" value="Chromosome"/>
</dbReference>